<evidence type="ECO:0000256" key="2">
    <source>
        <dbReference type="ARBA" id="ARBA00006420"/>
    </source>
</evidence>
<dbReference type="InterPro" id="IPR006248">
    <property type="entry name" value="Aconitase_mito-like"/>
</dbReference>
<protein>
    <submittedName>
        <fullName evidence="11">Aconitate hydratase</fullName>
    </submittedName>
</protein>
<feature type="domain" description="Scaffold protein Nfu/NifU N-terminal" evidence="10">
    <location>
        <begin position="79"/>
        <end position="165"/>
    </location>
</feature>
<reference evidence="11 12" key="1">
    <citation type="submission" date="2019-07" db="EMBL/GenBank/DDBJ databases">
        <title>Rhodotorula toruloides NBRC10032 genome sequencing.</title>
        <authorList>
            <person name="Shida Y."/>
            <person name="Takaku H."/>
            <person name="Ogasawara W."/>
            <person name="Mori K."/>
        </authorList>
    </citation>
    <scope>NUCLEOTIDE SEQUENCE [LARGE SCALE GENOMIC DNA]</scope>
    <source>
        <strain evidence="11 12">NBRC10032</strain>
    </source>
</reference>
<dbReference type="Gene3D" id="3.30.300.130">
    <property type="entry name" value="Fe-S cluster assembly (FSCA)"/>
    <property type="match status" value="1"/>
</dbReference>
<keyword evidence="4" id="KW-0809">Transit peptide</keyword>
<keyword evidence="6" id="KW-0411">Iron-sulfur</keyword>
<dbReference type="InterPro" id="IPR001030">
    <property type="entry name" value="Acoase/IPM_deHydtase_lsu_aba"/>
</dbReference>
<comment type="subcellular location">
    <subcellularLocation>
        <location evidence="1">Mitochondrion</location>
    </subcellularLocation>
</comment>
<evidence type="ECO:0000259" key="10">
    <source>
        <dbReference type="SMART" id="SM00932"/>
    </source>
</evidence>
<evidence type="ECO:0000256" key="1">
    <source>
        <dbReference type="ARBA" id="ARBA00004173"/>
    </source>
</evidence>
<dbReference type="InterPro" id="IPR015932">
    <property type="entry name" value="Aconitase_dom2"/>
</dbReference>
<dbReference type="Gene3D" id="3.20.19.10">
    <property type="entry name" value="Aconitase, domain 4"/>
    <property type="match status" value="1"/>
</dbReference>
<dbReference type="Pfam" id="PF01106">
    <property type="entry name" value="NifU"/>
    <property type="match status" value="1"/>
</dbReference>
<dbReference type="EMBL" id="BJWK01000011">
    <property type="protein sequence ID" value="GEM10592.1"/>
    <property type="molecule type" value="Genomic_DNA"/>
</dbReference>
<dbReference type="Proteomes" id="UP000321518">
    <property type="component" value="Unassembled WGS sequence"/>
</dbReference>
<evidence type="ECO:0000256" key="7">
    <source>
        <dbReference type="ARBA" id="ARBA00023128"/>
    </source>
</evidence>
<dbReference type="PANTHER" id="PTHR43160:SF2">
    <property type="entry name" value="HOMOCITRATE DEHYDRATASE, MITOCHONDRIAL"/>
    <property type="match status" value="1"/>
</dbReference>
<evidence type="ECO:0000313" key="11">
    <source>
        <dbReference type="EMBL" id="GEM10592.1"/>
    </source>
</evidence>
<evidence type="ECO:0000256" key="5">
    <source>
        <dbReference type="ARBA" id="ARBA00023004"/>
    </source>
</evidence>
<gene>
    <name evidence="11" type="ORF">Rt10032_c11g4609</name>
</gene>
<dbReference type="InterPro" id="IPR001075">
    <property type="entry name" value="NIF_FeS_clus_asmbl_NifU_C"/>
</dbReference>
<feature type="region of interest" description="Disordered" evidence="9">
    <location>
        <begin position="801"/>
        <end position="839"/>
    </location>
</feature>
<comment type="similarity">
    <text evidence="2">Belongs to the NifU family.</text>
</comment>
<dbReference type="GO" id="GO:0051539">
    <property type="term" value="F:4 iron, 4 sulfur cluster binding"/>
    <property type="evidence" value="ECO:0007669"/>
    <property type="project" value="InterPro"/>
</dbReference>
<dbReference type="Pfam" id="PF00694">
    <property type="entry name" value="Aconitase_C"/>
    <property type="match status" value="1"/>
</dbReference>
<keyword evidence="7" id="KW-0496">Mitochondrion</keyword>
<comment type="caution">
    <text evidence="11">The sequence shown here is derived from an EMBL/GenBank/DDBJ whole genome shotgun (WGS) entry which is preliminary data.</text>
</comment>
<dbReference type="AlphaFoldDB" id="A0A511KJN2"/>
<dbReference type="GO" id="GO:0006099">
    <property type="term" value="P:tricarboxylic acid cycle"/>
    <property type="evidence" value="ECO:0007669"/>
    <property type="project" value="InterPro"/>
</dbReference>
<evidence type="ECO:0000256" key="6">
    <source>
        <dbReference type="ARBA" id="ARBA00023014"/>
    </source>
</evidence>
<accession>A0A511KJN2</accession>
<dbReference type="InterPro" id="IPR034904">
    <property type="entry name" value="FSCA_dom_sf"/>
</dbReference>
<dbReference type="InterPro" id="IPR036498">
    <property type="entry name" value="Nfu/NifU_N_sf"/>
</dbReference>
<dbReference type="GO" id="GO:0016226">
    <property type="term" value="P:iron-sulfur cluster assembly"/>
    <property type="evidence" value="ECO:0007669"/>
    <property type="project" value="InterPro"/>
</dbReference>
<dbReference type="FunFam" id="3.30.300.130:FF:000001">
    <property type="entry name" value="NFU1 iron-sulfur cluster scaffold"/>
    <property type="match status" value="1"/>
</dbReference>
<evidence type="ECO:0000256" key="4">
    <source>
        <dbReference type="ARBA" id="ARBA00022946"/>
    </source>
</evidence>
<dbReference type="Gene3D" id="3.30.499.10">
    <property type="entry name" value="Aconitase, domain 3"/>
    <property type="match status" value="2"/>
</dbReference>
<dbReference type="PROSITE" id="PS01244">
    <property type="entry name" value="ACONITASE_2"/>
    <property type="match status" value="1"/>
</dbReference>
<dbReference type="InterPro" id="IPR015931">
    <property type="entry name" value="Acnase/IPM_dHydase_lsu_aba_1/3"/>
</dbReference>
<dbReference type="PROSITE" id="PS00450">
    <property type="entry name" value="ACONITASE_1"/>
    <property type="match status" value="1"/>
</dbReference>
<dbReference type="InterPro" id="IPR018136">
    <property type="entry name" value="Aconitase_4Fe-4S_BS"/>
</dbReference>
<dbReference type="FunFam" id="3.40.1060.10:FF:000001">
    <property type="entry name" value="Aconitate hydratase, mitochondrial"/>
    <property type="match status" value="1"/>
</dbReference>
<dbReference type="FunFam" id="3.30.1370.70:FF:000001">
    <property type="entry name" value="NifU-like protein 4, mitochondrial"/>
    <property type="match status" value="1"/>
</dbReference>
<dbReference type="PANTHER" id="PTHR43160">
    <property type="entry name" value="ACONITATE HYDRATASE B"/>
    <property type="match status" value="1"/>
</dbReference>
<dbReference type="FunFam" id="3.30.499.10:FF:000003">
    <property type="entry name" value="Aconitate hydratase, mitochondrial"/>
    <property type="match status" value="1"/>
</dbReference>
<dbReference type="SUPFAM" id="SSF53732">
    <property type="entry name" value="Aconitase iron-sulfur domain"/>
    <property type="match status" value="1"/>
</dbReference>
<dbReference type="NCBIfam" id="TIGR01340">
    <property type="entry name" value="aconitase_mito"/>
    <property type="match status" value="1"/>
</dbReference>
<dbReference type="SUPFAM" id="SSF52016">
    <property type="entry name" value="LeuD/IlvD-like"/>
    <property type="match status" value="1"/>
</dbReference>
<dbReference type="OrthoDB" id="2224430at2759"/>
<evidence type="ECO:0000256" key="9">
    <source>
        <dbReference type="SAM" id="MobiDB-lite"/>
    </source>
</evidence>
<dbReference type="InterPro" id="IPR000573">
    <property type="entry name" value="AconitaseA/IPMdHydase_ssu_swvl"/>
</dbReference>
<dbReference type="GO" id="GO:0005506">
    <property type="term" value="F:iron ion binding"/>
    <property type="evidence" value="ECO:0007669"/>
    <property type="project" value="InterPro"/>
</dbReference>
<sequence>MASPAAARTAVAGTARALRTRAIPGALAATTGARFFHSTRPFATASSSLVSTLSRPRLASVRTPAAWHLAGSQRRTMFIQTETTPNADSLKFIPGQAVAPTGTHEFLDAGAAASSPLADRLFHLPDVRSVFFGPDFISVNKSEDAKWSELKPEIYSIIMEHFTSGRPLFEEGKGGGAEDTRILDTDTEVVAMIKELLETRVRPAIMEDGGDIEYRGFDEDSGVVKLSLKGSCRGCESSAVTLKSGIERMLMHYIPEVKEVEQVLGPEEAVAEDEFAKFEERLRAGGKTRVAHGRLSRSLATHTSSYPPPPPRDFKSITPPYPHLLRQLEHVRKVLNRPLSLAEKIVYSHLVNVEEGLAGGDPIRGEKHLKLRPDRVALQDASAQMAILQFSTCGREATAVPVSIHCDHLISAYEGAEADLKRSIMSNKEVFDFLESAAKKYGIEFWGPGSGIIHQIVLENYSAPGLLMLGCDSHTPNAGGLGAIAIGVGGADAVDAMTATPWELKAPKLIGVELKGELSGWCSAKDVILEVVGRLSVRGGTGSIIEYYGEGVERMGATGLATIANMGAEMGATTSTFPYSDNMRRYLHATNRGPVADEADKAQAAGFLSPDQGCEYDQHVSIDLSTLEPKLNGPFTPDLSTPLSKFGGLVKEKGWKDELSAALIGSCTNSSYEDMARAASIARQAKTKGLSVKSSFMVTPGSELINATIERDGLKADLEAVGGQVLANACGPCIGQWEREEKKGEENAILTSFNRNFKARNDGNRLTMNFLASPDIVTAMAFSGKLSFDPRHDELIDSHGKPFKFDPPTGDKLPQSGFTAGNTTYLPRPTPEPVPSTPLAISPTSTRLELLAPFEPHFPPEAFADSTKKLEFDDVRCLLRIRGKCTTDEISAAGKWLKYKGHLSNLAENTLIGATNDQTGRVNSAIDFETGEEGTIPEVAKKYKARGQPWMIVTDHNYGEGSAREHASLQPRFLNCKVILARSFARIHRTNLTKQGVLPLTFVNDADYSLIDAGDVVSTRGLDDLIRGNLGADVDVVVKKADGSEKVIKTVHGLSKDQVEWIREGSALNLIKRKVAEEKSAHA</sequence>
<dbReference type="NCBIfam" id="NF005558">
    <property type="entry name" value="PRK07229.1"/>
    <property type="match status" value="1"/>
</dbReference>
<evidence type="ECO:0000256" key="8">
    <source>
        <dbReference type="ARBA" id="ARBA00023239"/>
    </source>
</evidence>
<dbReference type="GO" id="GO:0005739">
    <property type="term" value="C:mitochondrion"/>
    <property type="evidence" value="ECO:0007669"/>
    <property type="project" value="UniProtKB-SubCell"/>
</dbReference>
<dbReference type="Gene3D" id="3.30.1370.70">
    <property type="entry name" value="Scaffold protein Nfu/NifU, N-terminal domain"/>
    <property type="match status" value="1"/>
</dbReference>
<feature type="compositionally biased region" description="Polar residues" evidence="9">
    <location>
        <begin position="816"/>
        <end position="825"/>
    </location>
</feature>
<dbReference type="Pfam" id="PF08712">
    <property type="entry name" value="Nfu_N"/>
    <property type="match status" value="1"/>
</dbReference>
<keyword evidence="5" id="KW-0408">Iron</keyword>
<dbReference type="Gene3D" id="3.40.1060.10">
    <property type="entry name" value="Aconitase, Domain 2"/>
    <property type="match status" value="1"/>
</dbReference>
<dbReference type="SUPFAM" id="SSF110836">
    <property type="entry name" value="Hypothetical protein SAV1430"/>
    <property type="match status" value="1"/>
</dbReference>
<dbReference type="SMART" id="SM00932">
    <property type="entry name" value="Nfu_N"/>
    <property type="match status" value="1"/>
</dbReference>
<evidence type="ECO:0000256" key="3">
    <source>
        <dbReference type="ARBA" id="ARBA00022723"/>
    </source>
</evidence>
<proteinExistence type="inferred from homology"/>
<feature type="region of interest" description="Disordered" evidence="9">
    <location>
        <begin position="293"/>
        <end position="313"/>
    </location>
</feature>
<dbReference type="FunFam" id="3.20.19.10:FF:000002">
    <property type="entry name" value="Aconitate hydratase, mitochondrial"/>
    <property type="match status" value="1"/>
</dbReference>
<dbReference type="InterPro" id="IPR036008">
    <property type="entry name" value="Aconitase_4Fe-4S_dom"/>
</dbReference>
<dbReference type="SUPFAM" id="SSF117916">
    <property type="entry name" value="Fe-S cluster assembly (FSCA) domain-like"/>
    <property type="match status" value="1"/>
</dbReference>
<keyword evidence="8" id="KW-0456">Lyase</keyword>
<keyword evidence="3" id="KW-0479">Metal-binding</keyword>
<dbReference type="Pfam" id="PF00330">
    <property type="entry name" value="Aconitase"/>
    <property type="match status" value="1"/>
</dbReference>
<dbReference type="GO" id="GO:0003994">
    <property type="term" value="F:aconitate hydratase activity"/>
    <property type="evidence" value="ECO:0007669"/>
    <property type="project" value="InterPro"/>
</dbReference>
<dbReference type="InterPro" id="IPR014824">
    <property type="entry name" value="Nfu/NifU_N"/>
</dbReference>
<name>A0A511KJN2_RHOTO</name>
<dbReference type="GO" id="GO:0005829">
    <property type="term" value="C:cytosol"/>
    <property type="evidence" value="ECO:0007669"/>
    <property type="project" value="TreeGrafter"/>
</dbReference>
<dbReference type="InterPro" id="IPR050926">
    <property type="entry name" value="Aconitase/IPM_isomerase"/>
</dbReference>
<dbReference type="FunFam" id="3.30.499.10:FF:000004">
    <property type="entry name" value="Aconitate hydratase, mitochondrial"/>
    <property type="match status" value="1"/>
</dbReference>
<dbReference type="PRINTS" id="PR00415">
    <property type="entry name" value="ACONITASE"/>
</dbReference>
<dbReference type="InterPro" id="IPR015928">
    <property type="entry name" value="Aconitase/3IPM_dehydase_swvl"/>
</dbReference>
<organism evidence="11 12">
    <name type="scientific">Rhodotorula toruloides</name>
    <name type="common">Yeast</name>
    <name type="synonym">Rhodosporidium toruloides</name>
    <dbReference type="NCBI Taxonomy" id="5286"/>
    <lineage>
        <taxon>Eukaryota</taxon>
        <taxon>Fungi</taxon>
        <taxon>Dikarya</taxon>
        <taxon>Basidiomycota</taxon>
        <taxon>Pucciniomycotina</taxon>
        <taxon>Microbotryomycetes</taxon>
        <taxon>Sporidiobolales</taxon>
        <taxon>Sporidiobolaceae</taxon>
        <taxon>Rhodotorula</taxon>
    </lineage>
</organism>
<evidence type="ECO:0000313" key="12">
    <source>
        <dbReference type="Proteomes" id="UP000321518"/>
    </source>
</evidence>